<dbReference type="EMBL" id="JAINDJ010000010">
    <property type="protein sequence ID" value="KAG9438825.1"/>
    <property type="molecule type" value="Genomic_DNA"/>
</dbReference>
<sequence length="256" mass="27869">MALFFAADPYPPPGNSQASMSRYAGGCRRKNLGRRSPGGAPPVQILVVVANIQMRTLKVKRGKTGEAREDSGITLNLEKGIGLKFLNRTRAVDGNARGVRDAGRGLGRVIFFCLTACPPSKRLSRRQGKSAKWIRESREKDWLWRAGHGVPAPTRRVVGGLLEAFPRRELVAASGRGRIGNAPLGPSPAPNSRLRTGTDKGNDRLIKTKHWRWSPRCSRNVISAPAQCQSEEIQPSAGKRAGVTMTLFKVAKCLAI</sequence>
<dbReference type="AlphaFoldDB" id="A0AAV7DQJ6"/>
<evidence type="ECO:0000256" key="1">
    <source>
        <dbReference type="SAM" id="MobiDB-lite"/>
    </source>
</evidence>
<feature type="region of interest" description="Disordered" evidence="1">
    <location>
        <begin position="177"/>
        <end position="201"/>
    </location>
</feature>
<evidence type="ECO:0000313" key="2">
    <source>
        <dbReference type="EMBL" id="KAG9438825.1"/>
    </source>
</evidence>
<dbReference type="Proteomes" id="UP000825729">
    <property type="component" value="Unassembled WGS sequence"/>
</dbReference>
<protein>
    <submittedName>
        <fullName evidence="2">Uncharacterized protein</fullName>
    </submittedName>
</protein>
<accession>A0AAV7DQJ6</accession>
<comment type="caution">
    <text evidence="2">The sequence shown here is derived from an EMBL/GenBank/DDBJ whole genome shotgun (WGS) entry which is preliminary data.</text>
</comment>
<reference evidence="2 3" key="1">
    <citation type="submission" date="2021-07" db="EMBL/GenBank/DDBJ databases">
        <title>The Aristolochia fimbriata genome: insights into angiosperm evolution, floral development and chemical biosynthesis.</title>
        <authorList>
            <person name="Jiao Y."/>
        </authorList>
    </citation>
    <scope>NUCLEOTIDE SEQUENCE [LARGE SCALE GENOMIC DNA]</scope>
    <source>
        <strain evidence="2">IBCAS-2021</strain>
        <tissue evidence="2">Leaf</tissue>
    </source>
</reference>
<evidence type="ECO:0000313" key="3">
    <source>
        <dbReference type="Proteomes" id="UP000825729"/>
    </source>
</evidence>
<name>A0AAV7DQJ6_ARIFI</name>
<keyword evidence="3" id="KW-1185">Reference proteome</keyword>
<gene>
    <name evidence="2" type="ORF">H6P81_021230</name>
</gene>
<organism evidence="2 3">
    <name type="scientific">Aristolochia fimbriata</name>
    <name type="common">White veined hardy Dutchman's pipe vine</name>
    <dbReference type="NCBI Taxonomy" id="158543"/>
    <lineage>
        <taxon>Eukaryota</taxon>
        <taxon>Viridiplantae</taxon>
        <taxon>Streptophyta</taxon>
        <taxon>Embryophyta</taxon>
        <taxon>Tracheophyta</taxon>
        <taxon>Spermatophyta</taxon>
        <taxon>Magnoliopsida</taxon>
        <taxon>Magnoliidae</taxon>
        <taxon>Piperales</taxon>
        <taxon>Aristolochiaceae</taxon>
        <taxon>Aristolochia</taxon>
    </lineage>
</organism>
<proteinExistence type="predicted"/>